<evidence type="ECO:0000256" key="1">
    <source>
        <dbReference type="ARBA" id="ARBA00022729"/>
    </source>
</evidence>
<evidence type="ECO:0000313" key="5">
    <source>
        <dbReference type="EMBL" id="OAE22010.1"/>
    </source>
</evidence>
<dbReference type="Proteomes" id="UP000077202">
    <property type="component" value="Unassembled WGS sequence"/>
</dbReference>
<evidence type="ECO:0000259" key="3">
    <source>
        <dbReference type="Pfam" id="PF07250"/>
    </source>
</evidence>
<sequence length="562" mass="59413">MARFASGGSRRSGDCGPSSTLCLCLCLCLCLLAVAATGVGGQQVLQGSWEVMVPNAGIASMHTAISRYGHAILLDRVSSGPSQIDLTSSECSALGGNKSADCTAHSVLLIPEGLALRPLTVKTDTWCSSGQFGPNGTLIQTGGQGNGSRKVRTFAPCPPGGECDWVESSTVSLQADRWYATNQLLPDGRQIIVGGLNEPNVEFLPDRGEGLVSLPFLAQNKDSNGDNLYPYVHLLPDGTLFIFANKAAIIYNYTSNSVVRTLPNITGEPRNYPSAGSSVMLPLTSETNYAVVDILICGGADFRAFKNASGRFPASDSCGRMRVTDPNPSWAMETMPLRRNMGDMVLLPTRSVLIINGAQAGAQGFSNAFDPALNPVLYEPNAPQGVRFSTLSAATTARVYHSTANLMADGRVMVAGSNPHAKYTFLVGNPIKDGNYPTELSVEAFSPPYMAGSLSVLKPSFIQVPTNLTYGRGFIVIVQVEVPVVGNIFLSLVSAPFTSHSFSQGQRLLALGATSPVAIGSNQYQIASLAPPSRNVAPPSYYMLFAINQGVPSAGAWLQLSD</sequence>
<dbReference type="InterPro" id="IPR009880">
    <property type="entry name" value="Glyoxal_oxidase_N"/>
</dbReference>
<feature type="signal peptide" evidence="2">
    <location>
        <begin position="1"/>
        <end position="41"/>
    </location>
</feature>
<dbReference type="Gene3D" id="2.60.40.10">
    <property type="entry name" value="Immunoglobulins"/>
    <property type="match status" value="1"/>
</dbReference>
<feature type="domain" description="Galactose oxidase-like Early set" evidence="4">
    <location>
        <begin position="458"/>
        <end position="559"/>
    </location>
</feature>
<reference evidence="5" key="1">
    <citation type="submission" date="2016-03" db="EMBL/GenBank/DDBJ databases">
        <title>Mechanisms controlling the formation of the plant cell surface in tip-growing cells are functionally conserved among land plants.</title>
        <authorList>
            <person name="Honkanen S."/>
            <person name="Jones V.A."/>
            <person name="Morieri G."/>
            <person name="Champion C."/>
            <person name="Hetherington A.J."/>
            <person name="Kelly S."/>
            <person name="Saint-Marcoux D."/>
            <person name="Proust H."/>
            <person name="Prescott H."/>
            <person name="Dolan L."/>
        </authorList>
    </citation>
    <scope>NUCLEOTIDE SEQUENCE [LARGE SCALE GENOMIC DNA]</scope>
    <source>
        <tissue evidence="5">Whole gametophyte</tissue>
    </source>
</reference>
<dbReference type="PANTHER" id="PTHR32208:SF21">
    <property type="entry name" value="LOW QUALITY PROTEIN: ALDEHYDE OXIDASE GLOX-LIKE"/>
    <property type="match status" value="1"/>
</dbReference>
<dbReference type="CDD" id="cd02851">
    <property type="entry name" value="E_set_GO_C"/>
    <property type="match status" value="1"/>
</dbReference>
<evidence type="ECO:0008006" key="7">
    <source>
        <dbReference type="Google" id="ProtNLM"/>
    </source>
</evidence>
<dbReference type="InterPro" id="IPR014756">
    <property type="entry name" value="Ig_E-set"/>
</dbReference>
<dbReference type="Pfam" id="PF09118">
    <property type="entry name" value="GO-like_E_set"/>
    <property type="match status" value="1"/>
</dbReference>
<dbReference type="AlphaFoldDB" id="A0A176VMA7"/>
<gene>
    <name evidence="5" type="ORF">AXG93_4804s1150</name>
</gene>
<dbReference type="InterPro" id="IPR011043">
    <property type="entry name" value="Gal_Oxase/kelch_b-propeller"/>
</dbReference>
<name>A0A176VMA7_MARPO</name>
<accession>A0A176VMA7</accession>
<dbReference type="EMBL" id="LVLJ01003293">
    <property type="protein sequence ID" value="OAE22010.1"/>
    <property type="molecule type" value="Genomic_DNA"/>
</dbReference>
<feature type="domain" description="Glyoxal oxidase N-terminal" evidence="3">
    <location>
        <begin position="61"/>
        <end position="449"/>
    </location>
</feature>
<comment type="caution">
    <text evidence="5">The sequence shown here is derived from an EMBL/GenBank/DDBJ whole genome shotgun (WGS) entry which is preliminary data.</text>
</comment>
<keyword evidence="1 2" id="KW-0732">Signal</keyword>
<organism evidence="5 6">
    <name type="scientific">Marchantia polymorpha subsp. ruderalis</name>
    <dbReference type="NCBI Taxonomy" id="1480154"/>
    <lineage>
        <taxon>Eukaryota</taxon>
        <taxon>Viridiplantae</taxon>
        <taxon>Streptophyta</taxon>
        <taxon>Embryophyta</taxon>
        <taxon>Marchantiophyta</taxon>
        <taxon>Marchantiopsida</taxon>
        <taxon>Marchantiidae</taxon>
        <taxon>Marchantiales</taxon>
        <taxon>Marchantiaceae</taxon>
        <taxon>Marchantia</taxon>
    </lineage>
</organism>
<dbReference type="InterPro" id="IPR013783">
    <property type="entry name" value="Ig-like_fold"/>
</dbReference>
<dbReference type="PANTHER" id="PTHR32208">
    <property type="entry name" value="SECRETED PROTEIN-RELATED"/>
    <property type="match status" value="1"/>
</dbReference>
<dbReference type="Gene3D" id="2.130.10.80">
    <property type="entry name" value="Galactose oxidase/kelch, beta-propeller"/>
    <property type="match status" value="1"/>
</dbReference>
<dbReference type="InterPro" id="IPR037293">
    <property type="entry name" value="Gal_Oxidase_central_sf"/>
</dbReference>
<dbReference type="SUPFAM" id="SSF50965">
    <property type="entry name" value="Galactose oxidase, central domain"/>
    <property type="match status" value="1"/>
</dbReference>
<evidence type="ECO:0000259" key="4">
    <source>
        <dbReference type="Pfam" id="PF09118"/>
    </source>
</evidence>
<evidence type="ECO:0000256" key="2">
    <source>
        <dbReference type="SAM" id="SignalP"/>
    </source>
</evidence>
<dbReference type="InterPro" id="IPR015202">
    <property type="entry name" value="GO-like_E_set"/>
</dbReference>
<dbReference type="SUPFAM" id="SSF81296">
    <property type="entry name" value="E set domains"/>
    <property type="match status" value="1"/>
</dbReference>
<evidence type="ECO:0000313" key="6">
    <source>
        <dbReference type="Proteomes" id="UP000077202"/>
    </source>
</evidence>
<protein>
    <recommendedName>
        <fullName evidence="7">Galactose oxidase-like Early set domain-containing protein</fullName>
    </recommendedName>
</protein>
<keyword evidence="6" id="KW-1185">Reference proteome</keyword>
<proteinExistence type="predicted"/>
<dbReference type="Pfam" id="PF07250">
    <property type="entry name" value="Glyoxal_oxid_N"/>
    <property type="match status" value="1"/>
</dbReference>
<feature type="chain" id="PRO_5008051891" description="Galactose oxidase-like Early set domain-containing protein" evidence="2">
    <location>
        <begin position="42"/>
        <end position="562"/>
    </location>
</feature>